<dbReference type="AlphaFoldDB" id="A0A2G1VU92"/>
<dbReference type="Proteomes" id="UP000229433">
    <property type="component" value="Unassembled WGS sequence"/>
</dbReference>
<dbReference type="RefSeq" id="WP_099645159.1">
    <property type="nucleotide sequence ID" value="NZ_KZ319288.1"/>
</dbReference>
<keyword evidence="3 5" id="KW-1133">Transmembrane helix</keyword>
<evidence type="ECO:0000313" key="8">
    <source>
        <dbReference type="Proteomes" id="UP000229433"/>
    </source>
</evidence>
<keyword evidence="4 5" id="KW-0472">Membrane</keyword>
<feature type="transmembrane region" description="Helical" evidence="5">
    <location>
        <begin position="34"/>
        <end position="56"/>
    </location>
</feature>
<keyword evidence="8" id="KW-1185">Reference proteome</keyword>
<evidence type="ECO:0000256" key="5">
    <source>
        <dbReference type="SAM" id="Phobius"/>
    </source>
</evidence>
<comment type="subcellular location">
    <subcellularLocation>
        <location evidence="1">Membrane</location>
        <topology evidence="1">Multi-pass membrane protein</topology>
    </subcellularLocation>
</comment>
<organism evidence="7 8">
    <name type="scientific">Leeuwenhoekiella nanhaiensis</name>
    <dbReference type="NCBI Taxonomy" id="1655491"/>
    <lineage>
        <taxon>Bacteria</taxon>
        <taxon>Pseudomonadati</taxon>
        <taxon>Bacteroidota</taxon>
        <taxon>Flavobacteriia</taxon>
        <taxon>Flavobacteriales</taxon>
        <taxon>Flavobacteriaceae</taxon>
        <taxon>Leeuwenhoekiella</taxon>
    </lineage>
</organism>
<keyword evidence="2 5" id="KW-0812">Transmembrane</keyword>
<proteinExistence type="predicted"/>
<feature type="domain" description="RDD" evidence="6">
    <location>
        <begin position="28"/>
        <end position="134"/>
    </location>
</feature>
<sequence length="193" mass="22317">MNNPEEIKYNGLLHKEVKQLAGISLKFHRIASMFLDHCIMSVIILIPVFLITFLILNGILHLPFLRPVHAFFFLGFVYLNKDFFRAKSAGKRLLGYQVIDVKTLEPASELQCFIRNMPIILIWPIEVLVSLINLQIRIGDLIAHTKVVRAPQEKLSSFRKDYKNISLKKNFVLIVIIGSIYFYVFSLLFPNLN</sequence>
<feature type="transmembrane region" description="Helical" evidence="5">
    <location>
        <begin position="170"/>
        <end position="189"/>
    </location>
</feature>
<comment type="caution">
    <text evidence="7">The sequence shown here is derived from an EMBL/GenBank/DDBJ whole genome shotgun (WGS) entry which is preliminary data.</text>
</comment>
<protein>
    <recommendedName>
        <fullName evidence="6">RDD domain-containing protein</fullName>
    </recommendedName>
</protein>
<evidence type="ECO:0000256" key="1">
    <source>
        <dbReference type="ARBA" id="ARBA00004141"/>
    </source>
</evidence>
<evidence type="ECO:0000256" key="4">
    <source>
        <dbReference type="ARBA" id="ARBA00023136"/>
    </source>
</evidence>
<dbReference type="EMBL" id="NQXA01000002">
    <property type="protein sequence ID" value="PHQ30325.1"/>
    <property type="molecule type" value="Genomic_DNA"/>
</dbReference>
<gene>
    <name evidence="7" type="ORF">CJ305_05005</name>
</gene>
<evidence type="ECO:0000313" key="7">
    <source>
        <dbReference type="EMBL" id="PHQ30325.1"/>
    </source>
</evidence>
<feature type="transmembrane region" description="Helical" evidence="5">
    <location>
        <begin position="62"/>
        <end position="79"/>
    </location>
</feature>
<dbReference type="OrthoDB" id="9814143at2"/>
<dbReference type="Pfam" id="PF06271">
    <property type="entry name" value="RDD"/>
    <property type="match status" value="1"/>
</dbReference>
<reference evidence="7 8" key="1">
    <citation type="submission" date="2017-08" db="EMBL/GenBank/DDBJ databases">
        <title>The whole genome shortgun sequences of strain Leeuwenhoekiella nanhaiensis G18 from the South China Sea.</title>
        <authorList>
            <person name="Liu Q."/>
        </authorList>
    </citation>
    <scope>NUCLEOTIDE SEQUENCE [LARGE SCALE GENOMIC DNA]</scope>
    <source>
        <strain evidence="7 8">G18</strain>
    </source>
</reference>
<accession>A0A2G1VU92</accession>
<evidence type="ECO:0000259" key="6">
    <source>
        <dbReference type="Pfam" id="PF06271"/>
    </source>
</evidence>
<dbReference type="GO" id="GO:0016020">
    <property type="term" value="C:membrane"/>
    <property type="evidence" value="ECO:0007669"/>
    <property type="project" value="UniProtKB-SubCell"/>
</dbReference>
<name>A0A2G1VU92_9FLAO</name>
<dbReference type="InterPro" id="IPR010432">
    <property type="entry name" value="RDD"/>
</dbReference>
<evidence type="ECO:0000256" key="3">
    <source>
        <dbReference type="ARBA" id="ARBA00022989"/>
    </source>
</evidence>
<evidence type="ECO:0000256" key="2">
    <source>
        <dbReference type="ARBA" id="ARBA00022692"/>
    </source>
</evidence>